<keyword evidence="4" id="KW-0496">Mitochondrion</keyword>
<dbReference type="GO" id="GO:0005840">
    <property type="term" value="C:ribosome"/>
    <property type="evidence" value="ECO:0007669"/>
    <property type="project" value="UniProtKB-KW"/>
</dbReference>
<dbReference type="RefSeq" id="XP_055879641.1">
    <property type="nucleotide sequence ID" value="XM_056023666.1"/>
</dbReference>
<dbReference type="OrthoDB" id="275534at2759"/>
<dbReference type="PANTHER" id="PTHR47037">
    <property type="entry name" value="39S RIBOSOMAL PROTEIN L33, MITOCHONDRIAL"/>
    <property type="match status" value="1"/>
</dbReference>
<comment type="similarity">
    <text evidence="2">Belongs to the bacterial ribosomal protein bL33 family.</text>
</comment>
<keyword evidence="8" id="KW-1133">Transmembrane helix</keyword>
<dbReference type="GO" id="GO:0006412">
    <property type="term" value="P:translation"/>
    <property type="evidence" value="ECO:0007669"/>
    <property type="project" value="InterPro"/>
</dbReference>
<dbReference type="GO" id="GO:0005739">
    <property type="term" value="C:mitochondrion"/>
    <property type="evidence" value="ECO:0007669"/>
    <property type="project" value="UniProtKB-SubCell"/>
</dbReference>
<evidence type="ECO:0000256" key="4">
    <source>
        <dbReference type="ARBA" id="ARBA00023128"/>
    </source>
</evidence>
<evidence type="ECO:0000313" key="9">
    <source>
        <dbReference type="Proteomes" id="UP001165740"/>
    </source>
</evidence>
<accession>A0A9W2ZXG2</accession>
<comment type="subcellular location">
    <subcellularLocation>
        <location evidence="1">Mitochondrion</location>
    </subcellularLocation>
</comment>
<dbReference type="InterPro" id="IPR052008">
    <property type="entry name" value="Mitoribosomal_protein_bL33"/>
</dbReference>
<dbReference type="Gene3D" id="2.20.28.120">
    <property type="entry name" value="Ribosomal protein L33"/>
    <property type="match status" value="1"/>
</dbReference>
<dbReference type="InterPro" id="IPR011332">
    <property type="entry name" value="Ribosomal_zn-bd"/>
</dbReference>
<evidence type="ECO:0000256" key="7">
    <source>
        <dbReference type="ARBA" id="ARBA00035436"/>
    </source>
</evidence>
<evidence type="ECO:0000256" key="8">
    <source>
        <dbReference type="SAM" id="Phobius"/>
    </source>
</evidence>
<evidence type="ECO:0000256" key="2">
    <source>
        <dbReference type="ARBA" id="ARBA00007596"/>
    </source>
</evidence>
<dbReference type="Proteomes" id="UP001165740">
    <property type="component" value="Chromosome 3"/>
</dbReference>
<reference evidence="10" key="1">
    <citation type="submission" date="2025-08" db="UniProtKB">
        <authorList>
            <consortium name="RefSeq"/>
        </authorList>
    </citation>
    <scope>IDENTIFICATION</scope>
</reference>
<dbReference type="PANTHER" id="PTHR47037:SF1">
    <property type="entry name" value="LARGE RIBOSOMAL SUBUNIT PROTEIN BL33M"/>
    <property type="match status" value="1"/>
</dbReference>
<keyword evidence="3" id="KW-0689">Ribosomal protein</keyword>
<organism evidence="9 10">
    <name type="scientific">Biomphalaria glabrata</name>
    <name type="common">Bloodfluke planorb</name>
    <name type="synonym">Freshwater snail</name>
    <dbReference type="NCBI Taxonomy" id="6526"/>
    <lineage>
        <taxon>Eukaryota</taxon>
        <taxon>Metazoa</taxon>
        <taxon>Spiralia</taxon>
        <taxon>Lophotrochozoa</taxon>
        <taxon>Mollusca</taxon>
        <taxon>Gastropoda</taxon>
        <taxon>Heterobranchia</taxon>
        <taxon>Euthyneura</taxon>
        <taxon>Panpulmonata</taxon>
        <taxon>Hygrophila</taxon>
        <taxon>Lymnaeoidea</taxon>
        <taxon>Planorbidae</taxon>
        <taxon>Biomphalaria</taxon>
    </lineage>
</organism>
<evidence type="ECO:0000256" key="5">
    <source>
        <dbReference type="ARBA" id="ARBA00023274"/>
    </source>
</evidence>
<keyword evidence="9" id="KW-1185">Reference proteome</keyword>
<dbReference type="NCBIfam" id="TIGR01023">
    <property type="entry name" value="rpmG_bact"/>
    <property type="match status" value="1"/>
</dbReference>
<feature type="transmembrane region" description="Helical" evidence="8">
    <location>
        <begin position="12"/>
        <end position="29"/>
    </location>
</feature>
<evidence type="ECO:0000256" key="3">
    <source>
        <dbReference type="ARBA" id="ARBA00022980"/>
    </source>
</evidence>
<protein>
    <recommendedName>
        <fullName evidence="6">Large ribosomal subunit protein bL33m</fullName>
    </recommendedName>
    <alternativeName>
        <fullName evidence="7">39S ribosomal protein L33, mitochondrial</fullName>
    </alternativeName>
</protein>
<keyword evidence="8" id="KW-0472">Membrane</keyword>
<evidence type="ECO:0000256" key="6">
    <source>
        <dbReference type="ARBA" id="ARBA00035275"/>
    </source>
</evidence>
<dbReference type="GeneID" id="106071724"/>
<dbReference type="InterPro" id="IPR038584">
    <property type="entry name" value="Ribosomal_bL33_sf"/>
</dbReference>
<keyword evidence="5" id="KW-0687">Ribonucleoprotein</keyword>
<dbReference type="SUPFAM" id="SSF57829">
    <property type="entry name" value="Zn-binding ribosomal proteins"/>
    <property type="match status" value="1"/>
</dbReference>
<evidence type="ECO:0000256" key="1">
    <source>
        <dbReference type="ARBA" id="ARBA00004173"/>
    </source>
</evidence>
<gene>
    <name evidence="10" type="primary">LOC106071724</name>
</gene>
<dbReference type="GO" id="GO:1990904">
    <property type="term" value="C:ribonucleoprotein complex"/>
    <property type="evidence" value="ECO:0007669"/>
    <property type="project" value="UniProtKB-KW"/>
</dbReference>
<proteinExistence type="inferred from homology"/>
<evidence type="ECO:0000313" key="10">
    <source>
        <dbReference type="RefSeq" id="XP_055879641.1"/>
    </source>
</evidence>
<name>A0A9W2ZXG2_BIOGL</name>
<dbReference type="AlphaFoldDB" id="A0A9W2ZXG2"/>
<sequence length="93" mass="10867">MMLLNIMCSRILHVMLFYPCYVIVFYKATIMSTSAGKIMVVMLESLAGTGHKVFRQRPKTGDKLEFLHFDPYVQAQVLYKEVKKIKTLRSKYK</sequence>
<dbReference type="GO" id="GO:0003735">
    <property type="term" value="F:structural constituent of ribosome"/>
    <property type="evidence" value="ECO:0007669"/>
    <property type="project" value="InterPro"/>
</dbReference>
<dbReference type="InterPro" id="IPR001705">
    <property type="entry name" value="Ribosomal_bL33"/>
</dbReference>
<keyword evidence="8" id="KW-0812">Transmembrane</keyword>